<comment type="caution">
    <text evidence="2">The sequence shown here is derived from an EMBL/GenBank/DDBJ whole genome shotgun (WGS) entry which is preliminary data.</text>
</comment>
<reference evidence="2 3" key="2">
    <citation type="submission" date="2018-12" db="EMBL/GenBank/DDBJ databases">
        <title>Whole-genome sequences of fifteen clinical Streptococcus suis strains isolated from pigs between 2006 and 2018.</title>
        <authorList>
            <person name="Stevens M.J.A."/>
            <person name="Cernela N."/>
            <person name="Spoerry Serrano N."/>
            <person name="Schmitt S."/>
            <person name="Schrenzel J."/>
            <person name="Stephan R."/>
        </authorList>
    </citation>
    <scope>NUCLEOTIDE SEQUENCE [LARGE SCALE GENOMIC DNA]</scope>
    <source>
        <strain evidence="2 3">PP422</strain>
    </source>
</reference>
<sequence length="291" mass="32753">MQPIIPHLWYDTEAKEAVAFYVDLFGGNVDWTYTITDTPSGDSDLIQFQLGDMTLAAISAGPYFKLNESMSLMVNVANKDEVARLYQALSEGGRILMPLGEYPFSPYYVWLEDRFGLSWQLSYTPDLDKPYQFDICLLFSQEQVGLAKPMLDYYKDKLPQASVGQLSYYGEGEAAVEAAKLNYAELLVGGQKLIVMDHGYGGEASFNEAFSLMVYVDSQDELNFYYDLLSAVPEAEMCGWVKDQFGISWQIVPRMLMEAYDTASPETVKAVNDAVLTMKRLDFATIQTILN</sequence>
<evidence type="ECO:0000313" key="3">
    <source>
        <dbReference type="Proteomes" id="UP000274117"/>
    </source>
</evidence>
<dbReference type="Proteomes" id="UP000274117">
    <property type="component" value="Unassembled WGS sequence"/>
</dbReference>
<dbReference type="SUPFAM" id="SSF54593">
    <property type="entry name" value="Glyoxalase/Bleomycin resistance protein/Dihydroxybiphenyl dioxygenase"/>
    <property type="match status" value="2"/>
</dbReference>
<dbReference type="AlphaFoldDB" id="A0A426TFF6"/>
<accession>A0A426TFF6</accession>
<reference evidence="2 3" key="1">
    <citation type="submission" date="2018-11" db="EMBL/GenBank/DDBJ databases">
        <authorList>
            <person name="Stevens M.J."/>
            <person name="Cernela N."/>
            <person name="Spoerry Serrano N."/>
            <person name="Schmitt S."/>
            <person name="Schrenzel J."/>
            <person name="Stephan R."/>
        </authorList>
    </citation>
    <scope>NUCLEOTIDE SEQUENCE [LARGE SCALE GENOMIC DNA]</scope>
    <source>
        <strain evidence="2 3">PP422</strain>
    </source>
</reference>
<protein>
    <submittedName>
        <fullName evidence="2">VOC family protein</fullName>
    </submittedName>
</protein>
<evidence type="ECO:0000259" key="1">
    <source>
        <dbReference type="Pfam" id="PF06983"/>
    </source>
</evidence>
<organism evidence="2 3">
    <name type="scientific">Streptococcus suis</name>
    <dbReference type="NCBI Taxonomy" id="1307"/>
    <lineage>
        <taxon>Bacteria</taxon>
        <taxon>Bacillati</taxon>
        <taxon>Bacillota</taxon>
        <taxon>Bacilli</taxon>
        <taxon>Lactobacillales</taxon>
        <taxon>Streptococcaceae</taxon>
        <taxon>Streptococcus</taxon>
    </lineage>
</organism>
<dbReference type="Gene3D" id="3.10.180.10">
    <property type="entry name" value="2,3-Dihydroxybiphenyl 1,2-Dioxygenase, domain 1"/>
    <property type="match status" value="1"/>
</dbReference>
<dbReference type="CDD" id="cd06588">
    <property type="entry name" value="PhnB_like"/>
    <property type="match status" value="1"/>
</dbReference>
<dbReference type="EMBL" id="RSDO01000006">
    <property type="protein sequence ID" value="RRR53475.1"/>
    <property type="molecule type" value="Genomic_DNA"/>
</dbReference>
<dbReference type="Gene3D" id="3.30.720.100">
    <property type="match status" value="1"/>
</dbReference>
<dbReference type="PANTHER" id="PTHR33990">
    <property type="entry name" value="PROTEIN YJDN-RELATED"/>
    <property type="match status" value="1"/>
</dbReference>
<proteinExistence type="predicted"/>
<dbReference type="Gene3D" id="3.30.720.110">
    <property type="match status" value="1"/>
</dbReference>
<name>A0A426TFF6_STRSU</name>
<evidence type="ECO:0000313" key="2">
    <source>
        <dbReference type="EMBL" id="RRR53475.1"/>
    </source>
</evidence>
<feature type="domain" description="PhnB-like" evidence="1">
    <location>
        <begin position="4"/>
        <end position="121"/>
    </location>
</feature>
<gene>
    <name evidence="2" type="ORF">EI998_04205</name>
</gene>
<feature type="domain" description="PhnB-like" evidence="1">
    <location>
        <begin position="135"/>
        <end position="252"/>
    </location>
</feature>
<dbReference type="Pfam" id="PF06983">
    <property type="entry name" value="3-dmu-9_3-mt"/>
    <property type="match status" value="2"/>
</dbReference>
<dbReference type="InterPro" id="IPR028973">
    <property type="entry name" value="PhnB-like"/>
</dbReference>
<dbReference type="InterPro" id="IPR029068">
    <property type="entry name" value="Glyas_Bleomycin-R_OHBP_Dase"/>
</dbReference>